<dbReference type="InterPro" id="IPR005119">
    <property type="entry name" value="LysR_subst-bd"/>
</dbReference>
<reference evidence="6 7" key="1">
    <citation type="submission" date="2018-11" db="EMBL/GenBank/DDBJ databases">
        <title>The draft genome sequence of Amphritea opalescens ANRC-JH13T.</title>
        <authorList>
            <person name="Fang Z."/>
            <person name="Zhang Y."/>
            <person name="Han X."/>
        </authorList>
    </citation>
    <scope>NUCLEOTIDE SEQUENCE [LARGE SCALE GENOMIC DNA]</scope>
    <source>
        <strain evidence="6 7">ANRC-JH13</strain>
    </source>
</reference>
<dbReference type="SUPFAM" id="SSF46785">
    <property type="entry name" value="Winged helix' DNA-binding domain"/>
    <property type="match status" value="1"/>
</dbReference>
<dbReference type="InterPro" id="IPR036390">
    <property type="entry name" value="WH_DNA-bd_sf"/>
</dbReference>
<dbReference type="PANTHER" id="PTHR30419:SF8">
    <property type="entry name" value="NITROGEN ASSIMILATION TRANSCRIPTIONAL ACTIVATOR-RELATED"/>
    <property type="match status" value="1"/>
</dbReference>
<dbReference type="EMBL" id="RQXW01000008">
    <property type="protein sequence ID" value="RTE65799.1"/>
    <property type="molecule type" value="Genomic_DNA"/>
</dbReference>
<feature type="domain" description="HTH lysR-type" evidence="5">
    <location>
        <begin position="5"/>
        <end position="62"/>
    </location>
</feature>
<accession>A0A430KQI4</accession>
<gene>
    <name evidence="6" type="ORF">EH243_11080</name>
</gene>
<dbReference type="RefSeq" id="WP_126158722.1">
    <property type="nucleotide sequence ID" value="NZ_RQXW01000008.1"/>
</dbReference>
<evidence type="ECO:0000313" key="7">
    <source>
        <dbReference type="Proteomes" id="UP000283087"/>
    </source>
</evidence>
<dbReference type="PRINTS" id="PR00039">
    <property type="entry name" value="HTHLYSR"/>
</dbReference>
<keyword evidence="7" id="KW-1185">Reference proteome</keyword>
<dbReference type="Pfam" id="PF00126">
    <property type="entry name" value="HTH_1"/>
    <property type="match status" value="1"/>
</dbReference>
<dbReference type="Gene3D" id="3.40.190.290">
    <property type="match status" value="1"/>
</dbReference>
<dbReference type="AlphaFoldDB" id="A0A430KQI4"/>
<dbReference type="Gene3D" id="1.10.10.10">
    <property type="entry name" value="Winged helix-like DNA-binding domain superfamily/Winged helix DNA-binding domain"/>
    <property type="match status" value="1"/>
</dbReference>
<dbReference type="OrthoDB" id="646694at2"/>
<evidence type="ECO:0000256" key="4">
    <source>
        <dbReference type="ARBA" id="ARBA00023163"/>
    </source>
</evidence>
<dbReference type="InterPro" id="IPR036388">
    <property type="entry name" value="WH-like_DNA-bd_sf"/>
</dbReference>
<dbReference type="CDD" id="cd08440">
    <property type="entry name" value="PBP2_LTTR_like_4"/>
    <property type="match status" value="1"/>
</dbReference>
<comment type="caution">
    <text evidence="6">The sequence shown here is derived from an EMBL/GenBank/DDBJ whole genome shotgun (WGS) entry which is preliminary data.</text>
</comment>
<dbReference type="SUPFAM" id="SSF53850">
    <property type="entry name" value="Periplasmic binding protein-like II"/>
    <property type="match status" value="1"/>
</dbReference>
<dbReference type="GO" id="GO:0003700">
    <property type="term" value="F:DNA-binding transcription factor activity"/>
    <property type="evidence" value="ECO:0007669"/>
    <property type="project" value="InterPro"/>
</dbReference>
<protein>
    <submittedName>
        <fullName evidence="6">LysR family transcriptional regulator</fullName>
    </submittedName>
</protein>
<dbReference type="GO" id="GO:0003677">
    <property type="term" value="F:DNA binding"/>
    <property type="evidence" value="ECO:0007669"/>
    <property type="project" value="UniProtKB-KW"/>
</dbReference>
<evidence type="ECO:0000256" key="3">
    <source>
        <dbReference type="ARBA" id="ARBA00023125"/>
    </source>
</evidence>
<keyword evidence="3" id="KW-0238">DNA-binding</keyword>
<sequence length="323" mass="35293">MNTNLSIRHLRAFTEVANCGSFTQAASRLHLTQSSLTATIKQLEQSVGLILFDRTTRRVLLTLQGEQFRPVAEKLISDFDTAIGDLQAIAGQQQGQVAIAASPSTISRLLPPVIDDYRQQYPDIAISLRDDSAGQIEQRVLDNDVDFGIGANHSAHPELNYQPVLSDRYGVVVPACHPFIGESSIPWQRLIKEELLFLSADTGIRAQLNQFRQAGQLLLSDQKAILEVSNPAGLAALIRQGIGISVLPALAASTESFKELRFIPLIEPPMRRQVCLVSRKGRSLSPAASTLLSFAREHFLSMTLPPYLESIATAPTNNGSENS</sequence>
<keyword evidence="2" id="KW-0805">Transcription regulation</keyword>
<dbReference type="PROSITE" id="PS50931">
    <property type="entry name" value="HTH_LYSR"/>
    <property type="match status" value="1"/>
</dbReference>
<dbReference type="InterPro" id="IPR050950">
    <property type="entry name" value="HTH-type_LysR_regulators"/>
</dbReference>
<dbReference type="InterPro" id="IPR000847">
    <property type="entry name" value="LysR_HTH_N"/>
</dbReference>
<organism evidence="6 7">
    <name type="scientific">Amphritea opalescens</name>
    <dbReference type="NCBI Taxonomy" id="2490544"/>
    <lineage>
        <taxon>Bacteria</taxon>
        <taxon>Pseudomonadati</taxon>
        <taxon>Pseudomonadota</taxon>
        <taxon>Gammaproteobacteria</taxon>
        <taxon>Oceanospirillales</taxon>
        <taxon>Oceanospirillaceae</taxon>
        <taxon>Amphritea</taxon>
    </lineage>
</organism>
<evidence type="ECO:0000313" key="6">
    <source>
        <dbReference type="EMBL" id="RTE65799.1"/>
    </source>
</evidence>
<dbReference type="FunFam" id="1.10.10.10:FF:000001">
    <property type="entry name" value="LysR family transcriptional regulator"/>
    <property type="match status" value="1"/>
</dbReference>
<evidence type="ECO:0000256" key="2">
    <source>
        <dbReference type="ARBA" id="ARBA00023015"/>
    </source>
</evidence>
<evidence type="ECO:0000256" key="1">
    <source>
        <dbReference type="ARBA" id="ARBA00009437"/>
    </source>
</evidence>
<dbReference type="PANTHER" id="PTHR30419">
    <property type="entry name" value="HTH-TYPE TRANSCRIPTIONAL REGULATOR YBHD"/>
    <property type="match status" value="1"/>
</dbReference>
<dbReference type="Pfam" id="PF03466">
    <property type="entry name" value="LysR_substrate"/>
    <property type="match status" value="1"/>
</dbReference>
<comment type="similarity">
    <text evidence="1">Belongs to the LysR transcriptional regulatory family.</text>
</comment>
<name>A0A430KQI4_9GAMM</name>
<dbReference type="GO" id="GO:0005829">
    <property type="term" value="C:cytosol"/>
    <property type="evidence" value="ECO:0007669"/>
    <property type="project" value="TreeGrafter"/>
</dbReference>
<proteinExistence type="inferred from homology"/>
<evidence type="ECO:0000259" key="5">
    <source>
        <dbReference type="PROSITE" id="PS50931"/>
    </source>
</evidence>
<keyword evidence="4" id="KW-0804">Transcription</keyword>
<dbReference type="Proteomes" id="UP000283087">
    <property type="component" value="Unassembled WGS sequence"/>
</dbReference>